<dbReference type="SUPFAM" id="SSF53448">
    <property type="entry name" value="Nucleotide-diphospho-sugar transferases"/>
    <property type="match status" value="1"/>
</dbReference>
<evidence type="ECO:0000313" key="1">
    <source>
        <dbReference type="EMBL" id="SEF72954.1"/>
    </source>
</evidence>
<name>A0A1H5UD57_9PROT</name>
<dbReference type="Gene3D" id="3.90.550.10">
    <property type="entry name" value="Spore Coat Polysaccharide Biosynthesis Protein SpsA, Chain A"/>
    <property type="match status" value="1"/>
</dbReference>
<dbReference type="InterPro" id="IPR018641">
    <property type="entry name" value="Trfase_1_rSAM/seldom-assoc"/>
</dbReference>
<dbReference type="PANTHER" id="PTHR36529">
    <property type="entry name" value="SLL1095 PROTEIN"/>
    <property type="match status" value="1"/>
</dbReference>
<gene>
    <name evidence="1" type="ORF">SAMN05216334_10797</name>
</gene>
<dbReference type="OrthoDB" id="9798250at2"/>
<dbReference type="RefSeq" id="WP_103966139.1">
    <property type="nucleotide sequence ID" value="NZ_FNUX01000007.1"/>
</dbReference>
<protein>
    <recommendedName>
        <fullName evidence="3">DUF2064 domain-containing protein</fullName>
    </recommendedName>
</protein>
<evidence type="ECO:0008006" key="3">
    <source>
        <dbReference type="Google" id="ProtNLM"/>
    </source>
</evidence>
<proteinExistence type="predicted"/>
<evidence type="ECO:0000313" key="2">
    <source>
        <dbReference type="Proteomes" id="UP000236753"/>
    </source>
</evidence>
<dbReference type="PANTHER" id="PTHR36529:SF1">
    <property type="entry name" value="GLYCOSYLTRANSFERASE"/>
    <property type="match status" value="1"/>
</dbReference>
<reference evidence="1 2" key="1">
    <citation type="submission" date="2016-10" db="EMBL/GenBank/DDBJ databases">
        <authorList>
            <person name="de Groot N.N."/>
        </authorList>
    </citation>
    <scope>NUCLEOTIDE SEQUENCE [LARGE SCALE GENOMIC DNA]</scope>
    <source>
        <strain evidence="1 2">Nm13</strain>
    </source>
</reference>
<organism evidence="1 2">
    <name type="scientific">Nitrosomonas ureae</name>
    <dbReference type="NCBI Taxonomy" id="44577"/>
    <lineage>
        <taxon>Bacteria</taxon>
        <taxon>Pseudomonadati</taxon>
        <taxon>Pseudomonadota</taxon>
        <taxon>Betaproteobacteria</taxon>
        <taxon>Nitrosomonadales</taxon>
        <taxon>Nitrosomonadaceae</taxon>
        <taxon>Nitrosomonas</taxon>
    </lineage>
</organism>
<dbReference type="EMBL" id="FNUX01000007">
    <property type="protein sequence ID" value="SEF72954.1"/>
    <property type="molecule type" value="Genomic_DNA"/>
</dbReference>
<dbReference type="Proteomes" id="UP000236753">
    <property type="component" value="Unassembled WGS sequence"/>
</dbReference>
<accession>A0A1H5UD57</accession>
<dbReference type="InterPro" id="IPR029044">
    <property type="entry name" value="Nucleotide-diphossugar_trans"/>
</dbReference>
<sequence length="229" mass="24611">MSKVILVLLCKRSAPGVGKQRLAASLGVKAARKVADALLACALEDARAWPGPVVISPADQGDVEWAQALSLSTHFPVTVMPQVTGNLGQRLNALDRALRAQGGEQLIFIGSDAPGLTTVDYETARAALQHHDIVLIPALDGGVVLMANRCAWPNLSVLPWSSDRLGISLRDICRNAGKSVTTIKQGHDVDELKDLIRLSSLLRQDKRPARRMLLELVDTIVSSSEIPYG</sequence>
<dbReference type="AlphaFoldDB" id="A0A1H5UD57"/>
<dbReference type="Pfam" id="PF09837">
    <property type="entry name" value="DUF2064"/>
    <property type="match status" value="1"/>
</dbReference>